<evidence type="ECO:0000259" key="1">
    <source>
        <dbReference type="Pfam" id="PF03483"/>
    </source>
</evidence>
<organism evidence="2 3">
    <name type="scientific">Candidatus Portnoybacteria bacterium RBG_19FT_COMBO_36_7</name>
    <dbReference type="NCBI Taxonomy" id="1801992"/>
    <lineage>
        <taxon>Bacteria</taxon>
        <taxon>Candidatus Portnoyibacteriota</taxon>
    </lineage>
</organism>
<comment type="caution">
    <text evidence="2">The sequence shown here is derived from an EMBL/GenBank/DDBJ whole genome shotgun (WGS) entry which is preliminary data.</text>
</comment>
<feature type="domain" description="B3/B4 tRNA-binding" evidence="1">
    <location>
        <begin position="72"/>
        <end position="191"/>
    </location>
</feature>
<dbReference type="GO" id="GO:0004826">
    <property type="term" value="F:phenylalanine-tRNA ligase activity"/>
    <property type="evidence" value="ECO:0007669"/>
    <property type="project" value="InterPro"/>
</dbReference>
<proteinExistence type="predicted"/>
<dbReference type="Proteomes" id="UP000179099">
    <property type="component" value="Unassembled WGS sequence"/>
</dbReference>
<dbReference type="SUPFAM" id="SSF56037">
    <property type="entry name" value="PheT/TilS domain"/>
    <property type="match status" value="1"/>
</dbReference>
<protein>
    <recommendedName>
        <fullName evidence="1">B3/B4 tRNA-binding domain-containing protein</fullName>
    </recommendedName>
</protein>
<name>A0A1G2F5M7_9BACT</name>
<dbReference type="GO" id="GO:0003723">
    <property type="term" value="F:RNA binding"/>
    <property type="evidence" value="ECO:0007669"/>
    <property type="project" value="InterPro"/>
</dbReference>
<reference evidence="2 3" key="1">
    <citation type="journal article" date="2016" name="Nat. Commun.">
        <title>Thousands of microbial genomes shed light on interconnected biogeochemical processes in an aquifer system.</title>
        <authorList>
            <person name="Anantharaman K."/>
            <person name="Brown C.T."/>
            <person name="Hug L.A."/>
            <person name="Sharon I."/>
            <person name="Castelle C.J."/>
            <person name="Probst A.J."/>
            <person name="Thomas B.C."/>
            <person name="Singh A."/>
            <person name="Wilkins M.J."/>
            <person name="Karaoz U."/>
            <person name="Brodie E.L."/>
            <person name="Williams K.H."/>
            <person name="Hubbard S.S."/>
            <person name="Banfield J.F."/>
        </authorList>
    </citation>
    <scope>NUCLEOTIDE SEQUENCE [LARGE SCALE GENOMIC DNA]</scope>
</reference>
<evidence type="ECO:0000313" key="3">
    <source>
        <dbReference type="Proteomes" id="UP000179099"/>
    </source>
</evidence>
<dbReference type="EMBL" id="MHMW01000030">
    <property type="protein sequence ID" value="OGZ33384.1"/>
    <property type="molecule type" value="Genomic_DNA"/>
</dbReference>
<dbReference type="Pfam" id="PF03483">
    <property type="entry name" value="B3_4"/>
    <property type="match status" value="1"/>
</dbReference>
<dbReference type="AlphaFoldDB" id="A0A1G2F5M7"/>
<evidence type="ECO:0000313" key="2">
    <source>
        <dbReference type="EMBL" id="OGZ33384.1"/>
    </source>
</evidence>
<dbReference type="InterPro" id="IPR020825">
    <property type="entry name" value="Phe-tRNA_synthase-like_B3/B4"/>
</dbReference>
<dbReference type="STRING" id="1801992.A2Y98_03615"/>
<sequence>MEITISENLRDRHKNVQLAMLIIRDAQNKEFDERLEKEKRVIEQYIRETYKAGIENVGLLKKYNDYYFEFNENYPVKKQMKSILEGKEIPNILCLVDAMYMTELKYGCLAAGHDLDAIQGNLTLDIAQEGEIYIKINDEEQEVKKDDIVMRDNSGIIASVLFGPDNRTKIIPISKNIIYIAYFPFLVRRSEKITIIADLARLLRICEGPHAKIERMGFY</sequence>
<dbReference type="Gene3D" id="3.50.40.10">
    <property type="entry name" value="Phenylalanyl-trna Synthetase, Chain B, domain 3"/>
    <property type="match status" value="1"/>
</dbReference>
<gene>
    <name evidence="2" type="ORF">A2Y98_03615</name>
</gene>
<dbReference type="InterPro" id="IPR005146">
    <property type="entry name" value="B3/B4_tRNA-bd"/>
</dbReference>
<accession>A0A1G2F5M7</accession>